<evidence type="ECO:0000256" key="2">
    <source>
        <dbReference type="ARBA" id="ARBA00022737"/>
    </source>
</evidence>
<dbReference type="Proteomes" id="UP001642409">
    <property type="component" value="Unassembled WGS sequence"/>
</dbReference>
<protein>
    <submittedName>
        <fullName evidence="3">Uncharacterized protein</fullName>
    </submittedName>
</protein>
<dbReference type="InterPro" id="IPR032675">
    <property type="entry name" value="LRR_dom_sf"/>
</dbReference>
<dbReference type="EMBL" id="CAXDID020000002">
    <property type="protein sequence ID" value="CAL5971002.1"/>
    <property type="molecule type" value="Genomic_DNA"/>
</dbReference>
<evidence type="ECO:0000313" key="3">
    <source>
        <dbReference type="EMBL" id="CAL5971002.1"/>
    </source>
</evidence>
<keyword evidence="4" id="KW-1185">Reference proteome</keyword>
<dbReference type="InterPro" id="IPR001611">
    <property type="entry name" value="Leu-rich_rpt"/>
</dbReference>
<sequence>MNQKQALNEQQSQEIYVQVKDGYLEISSQDTINDLKFVQKFNVTKLKLNNCKNIQLQTIQTPLEVLIVDYCNQQSLNISHLQSLKTLKFSNNIQTFSSLDNFSIDISALQNMVQLTSLDLSCNRLKDISALKLLINLTYLNLEYNDYIDVNMLKDMIQLEKLNLKFTNLKDISILSQFHKLSELNISSNQGIDLTPIKQMTNLENIDVSVTYPQDINFLKNLVKLKRLDLGNNRELIKTHRTSFQDHVVNISKLKQLTNIQTLILNRNGIQDITVLEYLPYISKLSIHDNKITNIDSLVNLTYLEILLIQSNKIINIEPIANLVNLVQLNVSLNKIQSFECMQHHKNFDKYVNFQQSQPSDKEILFSSKQTQIHQQTKRLKNMNVKKRFNHLKFLQNKISSSFSKAFQNHKKFLENVANLLTSMGITEQYQ</sequence>
<dbReference type="SUPFAM" id="SSF52058">
    <property type="entry name" value="L domain-like"/>
    <property type="match status" value="1"/>
</dbReference>
<dbReference type="InterPro" id="IPR050836">
    <property type="entry name" value="SDS22/Internalin_LRR"/>
</dbReference>
<organism evidence="3 4">
    <name type="scientific">Hexamita inflata</name>
    <dbReference type="NCBI Taxonomy" id="28002"/>
    <lineage>
        <taxon>Eukaryota</taxon>
        <taxon>Metamonada</taxon>
        <taxon>Diplomonadida</taxon>
        <taxon>Hexamitidae</taxon>
        <taxon>Hexamitinae</taxon>
        <taxon>Hexamita</taxon>
    </lineage>
</organism>
<dbReference type="PANTHER" id="PTHR46652:SF3">
    <property type="entry name" value="LEUCINE-RICH REPEAT-CONTAINING PROTEIN 9"/>
    <property type="match status" value="1"/>
</dbReference>
<evidence type="ECO:0000313" key="4">
    <source>
        <dbReference type="Proteomes" id="UP001642409"/>
    </source>
</evidence>
<dbReference type="PANTHER" id="PTHR46652">
    <property type="entry name" value="LEUCINE-RICH REPEAT AND IQ DOMAIN-CONTAINING PROTEIN 1-RELATED"/>
    <property type="match status" value="1"/>
</dbReference>
<keyword evidence="2" id="KW-0677">Repeat</keyword>
<keyword evidence="1" id="KW-0433">Leucine-rich repeat</keyword>
<proteinExistence type="predicted"/>
<reference evidence="3 4" key="1">
    <citation type="submission" date="2024-07" db="EMBL/GenBank/DDBJ databases">
        <authorList>
            <person name="Akdeniz Z."/>
        </authorList>
    </citation>
    <scope>NUCLEOTIDE SEQUENCE [LARGE SCALE GENOMIC DNA]</scope>
</reference>
<gene>
    <name evidence="3" type="ORF">HINF_LOCUS942</name>
</gene>
<comment type="caution">
    <text evidence="3">The sequence shown here is derived from an EMBL/GenBank/DDBJ whole genome shotgun (WGS) entry which is preliminary data.</text>
</comment>
<evidence type="ECO:0000256" key="1">
    <source>
        <dbReference type="ARBA" id="ARBA00022614"/>
    </source>
</evidence>
<dbReference type="PROSITE" id="PS51450">
    <property type="entry name" value="LRR"/>
    <property type="match status" value="4"/>
</dbReference>
<dbReference type="Gene3D" id="3.80.10.10">
    <property type="entry name" value="Ribonuclease Inhibitor"/>
    <property type="match status" value="1"/>
</dbReference>
<accession>A0ABP1GK00</accession>
<name>A0ABP1GK00_9EUKA</name>